<dbReference type="InterPro" id="IPR041921">
    <property type="entry name" value="NuoE_N"/>
</dbReference>
<dbReference type="Gene3D" id="3.40.30.10">
    <property type="entry name" value="Glutaredoxin"/>
    <property type="match status" value="1"/>
</dbReference>
<feature type="binding site" evidence="7">
    <location>
        <position position="137"/>
    </location>
    <ligand>
        <name>[2Fe-2S] cluster</name>
        <dbReference type="ChEBI" id="CHEBI:190135"/>
    </ligand>
</feature>
<dbReference type="Pfam" id="PF01257">
    <property type="entry name" value="2Fe-2S_thioredx"/>
    <property type="match status" value="1"/>
</dbReference>
<evidence type="ECO:0000256" key="6">
    <source>
        <dbReference type="ARBA" id="ARBA00034078"/>
    </source>
</evidence>
<dbReference type="SUPFAM" id="SSF52833">
    <property type="entry name" value="Thioredoxin-like"/>
    <property type="match status" value="1"/>
</dbReference>
<evidence type="ECO:0000256" key="2">
    <source>
        <dbReference type="ARBA" id="ARBA00022714"/>
    </source>
</evidence>
<keyword evidence="3 7" id="KW-0479">Metal-binding</keyword>
<comment type="similarity">
    <text evidence="1">Belongs to the complex I 24 kDa subunit family.</text>
</comment>
<keyword evidence="2 7" id="KW-0001">2Fe-2S</keyword>
<dbReference type="PROSITE" id="PS01099">
    <property type="entry name" value="COMPLEX1_24K"/>
    <property type="match status" value="1"/>
</dbReference>
<dbReference type="Proteomes" id="UP000199455">
    <property type="component" value="Unassembled WGS sequence"/>
</dbReference>
<dbReference type="GO" id="GO:0003954">
    <property type="term" value="F:NADH dehydrogenase activity"/>
    <property type="evidence" value="ECO:0007669"/>
    <property type="project" value="TreeGrafter"/>
</dbReference>
<dbReference type="STRING" id="390242.SAMN04488024_105163"/>
<dbReference type="NCBIfam" id="TIGR01958">
    <property type="entry name" value="nuoE_fam"/>
    <property type="match status" value="1"/>
</dbReference>
<protein>
    <submittedName>
        <fullName evidence="8">NADH dehydrogenase subunit E</fullName>
    </submittedName>
</protein>
<feature type="binding site" evidence="7">
    <location>
        <position position="133"/>
    </location>
    <ligand>
        <name>[2Fe-2S] cluster</name>
        <dbReference type="ChEBI" id="CHEBI:190135"/>
    </ligand>
</feature>
<name>A0A1G6TZM5_9SPHI</name>
<dbReference type="GO" id="GO:0051537">
    <property type="term" value="F:2 iron, 2 sulfur cluster binding"/>
    <property type="evidence" value="ECO:0007669"/>
    <property type="project" value="UniProtKB-KW"/>
</dbReference>
<dbReference type="GO" id="GO:0046872">
    <property type="term" value="F:metal ion binding"/>
    <property type="evidence" value="ECO:0007669"/>
    <property type="project" value="UniProtKB-KW"/>
</dbReference>
<organism evidence="8 9">
    <name type="scientific">Pedobacter soli</name>
    <dbReference type="NCBI Taxonomy" id="390242"/>
    <lineage>
        <taxon>Bacteria</taxon>
        <taxon>Pseudomonadati</taxon>
        <taxon>Bacteroidota</taxon>
        <taxon>Sphingobacteriia</taxon>
        <taxon>Sphingobacteriales</taxon>
        <taxon>Sphingobacteriaceae</taxon>
        <taxon>Pedobacter</taxon>
    </lineage>
</organism>
<feature type="binding site" evidence="7">
    <location>
        <position position="92"/>
    </location>
    <ligand>
        <name>[2Fe-2S] cluster</name>
        <dbReference type="ChEBI" id="CHEBI:190135"/>
    </ligand>
</feature>
<dbReference type="Gene3D" id="1.10.10.1590">
    <property type="entry name" value="NADH-quinone oxidoreductase subunit E"/>
    <property type="match status" value="1"/>
</dbReference>
<dbReference type="InterPro" id="IPR042128">
    <property type="entry name" value="NuoE_dom"/>
</dbReference>
<reference evidence="9" key="1">
    <citation type="submission" date="2016-10" db="EMBL/GenBank/DDBJ databases">
        <authorList>
            <person name="Varghese N."/>
            <person name="Submissions S."/>
        </authorList>
    </citation>
    <scope>NUCLEOTIDE SEQUENCE [LARGE SCALE GENOMIC DNA]</scope>
    <source>
        <strain evidence="9">DSM 18609</strain>
    </source>
</reference>
<keyword evidence="9" id="KW-1185">Reference proteome</keyword>
<comment type="cofactor">
    <cofactor evidence="6">
        <name>[2Fe-2S] cluster</name>
        <dbReference type="ChEBI" id="CHEBI:190135"/>
    </cofactor>
</comment>
<keyword evidence="5 7" id="KW-0411">Iron-sulfur</keyword>
<feature type="binding site" evidence="7">
    <location>
        <position position="97"/>
    </location>
    <ligand>
        <name>[2Fe-2S] cluster</name>
        <dbReference type="ChEBI" id="CHEBI:190135"/>
    </ligand>
</feature>
<comment type="cofactor">
    <cofactor evidence="7">
        <name>[2Fe-2S] cluster</name>
        <dbReference type="ChEBI" id="CHEBI:190135"/>
    </cofactor>
    <text evidence="7">Binds 1 [2Fe-2S] cluster.</text>
</comment>
<dbReference type="EMBL" id="FMZH01000005">
    <property type="protein sequence ID" value="SDD33886.1"/>
    <property type="molecule type" value="Genomic_DNA"/>
</dbReference>
<gene>
    <name evidence="8" type="ORF">SAMN04488024_105163</name>
</gene>
<evidence type="ECO:0000313" key="8">
    <source>
        <dbReference type="EMBL" id="SDD33886.1"/>
    </source>
</evidence>
<evidence type="ECO:0000256" key="1">
    <source>
        <dbReference type="ARBA" id="ARBA00010643"/>
    </source>
</evidence>
<dbReference type="PANTHER" id="PTHR10371">
    <property type="entry name" value="NADH DEHYDROGENASE UBIQUINONE FLAVOPROTEIN 2, MITOCHONDRIAL"/>
    <property type="match status" value="1"/>
</dbReference>
<evidence type="ECO:0000256" key="3">
    <source>
        <dbReference type="ARBA" id="ARBA00022723"/>
    </source>
</evidence>
<dbReference type="CDD" id="cd03064">
    <property type="entry name" value="TRX_Fd_NuoE"/>
    <property type="match status" value="1"/>
</dbReference>
<dbReference type="InterPro" id="IPR036249">
    <property type="entry name" value="Thioredoxin-like_sf"/>
</dbReference>
<evidence type="ECO:0000256" key="7">
    <source>
        <dbReference type="PIRSR" id="PIRSR000216-1"/>
    </source>
</evidence>
<dbReference type="PIRSF" id="PIRSF000216">
    <property type="entry name" value="NADH_DH_24kDa"/>
    <property type="match status" value="1"/>
</dbReference>
<evidence type="ECO:0000313" key="9">
    <source>
        <dbReference type="Proteomes" id="UP000199455"/>
    </source>
</evidence>
<keyword evidence="4 7" id="KW-0408">Iron</keyword>
<sequence>MLKVEEQTPVTFSSELLAKFDEIKSRYPEGKQKSALLPLLHLVQAEFLWVPTSAMDQVAAYLNIQPIEVYEVATFYTMYFLKPQGKYALEVCRTGPCCLVGAEKILSHLEDKLGVKEGEVTADGLFSFRGVECLAACGFGPVLQISPEYTFYENLTTDSVDKLIEDLKNKS</sequence>
<dbReference type="FunFam" id="1.10.10.1590:FF:000001">
    <property type="entry name" value="NADH-quinone oxidoreductase subunit E"/>
    <property type="match status" value="1"/>
</dbReference>
<accession>A0A1G6TZM5</accession>
<proteinExistence type="inferred from homology"/>
<dbReference type="RefSeq" id="WP_090769102.1">
    <property type="nucleotide sequence ID" value="NZ_FMZH01000005.1"/>
</dbReference>
<dbReference type="InterPro" id="IPR002023">
    <property type="entry name" value="NuoE-like"/>
</dbReference>
<dbReference type="AlphaFoldDB" id="A0A1G6TZM5"/>
<dbReference type="PANTHER" id="PTHR10371:SF3">
    <property type="entry name" value="NADH DEHYDROGENASE [UBIQUINONE] FLAVOPROTEIN 2, MITOCHONDRIAL"/>
    <property type="match status" value="1"/>
</dbReference>
<evidence type="ECO:0000256" key="5">
    <source>
        <dbReference type="ARBA" id="ARBA00023014"/>
    </source>
</evidence>
<evidence type="ECO:0000256" key="4">
    <source>
        <dbReference type="ARBA" id="ARBA00023004"/>
    </source>
</evidence>